<evidence type="ECO:0000313" key="10">
    <source>
        <dbReference type="EMBL" id="KAK7081222.1"/>
    </source>
</evidence>
<evidence type="ECO:0000256" key="4">
    <source>
        <dbReference type="ARBA" id="ARBA00022963"/>
    </source>
</evidence>
<feature type="active site" description="Charge relay system" evidence="8">
    <location>
        <position position="311"/>
    </location>
</feature>
<keyword evidence="6" id="KW-0325">Glycoprotein</keyword>
<dbReference type="PIRSF" id="PIRSF000862">
    <property type="entry name" value="Steryl_ester_lip"/>
    <property type="match status" value="1"/>
</dbReference>
<dbReference type="GO" id="GO:0016042">
    <property type="term" value="P:lipid catabolic process"/>
    <property type="evidence" value="ECO:0007669"/>
    <property type="project" value="UniProtKB-KW"/>
</dbReference>
<dbReference type="FunFam" id="3.40.50.1820:FF:000021">
    <property type="entry name" value="Lipase"/>
    <property type="match status" value="1"/>
</dbReference>
<feature type="domain" description="Partial AB-hydrolase lipase" evidence="9">
    <location>
        <begin position="3"/>
        <end position="62"/>
    </location>
</feature>
<keyword evidence="4 7" id="KW-0442">Lipid degradation</keyword>
<evidence type="ECO:0000313" key="11">
    <source>
        <dbReference type="Proteomes" id="UP001381693"/>
    </source>
</evidence>
<dbReference type="AlphaFoldDB" id="A0AAN8XBJ3"/>
<evidence type="ECO:0000256" key="2">
    <source>
        <dbReference type="ARBA" id="ARBA00022729"/>
    </source>
</evidence>
<protein>
    <recommendedName>
        <fullName evidence="7">Lipase</fullName>
    </recommendedName>
</protein>
<dbReference type="EMBL" id="JAXCGZ010005671">
    <property type="protein sequence ID" value="KAK7081222.1"/>
    <property type="molecule type" value="Genomic_DNA"/>
</dbReference>
<organism evidence="10 11">
    <name type="scientific">Halocaridina rubra</name>
    <name type="common">Hawaiian red shrimp</name>
    <dbReference type="NCBI Taxonomy" id="373956"/>
    <lineage>
        <taxon>Eukaryota</taxon>
        <taxon>Metazoa</taxon>
        <taxon>Ecdysozoa</taxon>
        <taxon>Arthropoda</taxon>
        <taxon>Crustacea</taxon>
        <taxon>Multicrustacea</taxon>
        <taxon>Malacostraca</taxon>
        <taxon>Eumalacostraca</taxon>
        <taxon>Eucarida</taxon>
        <taxon>Decapoda</taxon>
        <taxon>Pleocyemata</taxon>
        <taxon>Caridea</taxon>
        <taxon>Atyoidea</taxon>
        <taxon>Atyidae</taxon>
        <taxon>Halocaridina</taxon>
    </lineage>
</organism>
<dbReference type="InterPro" id="IPR025483">
    <property type="entry name" value="Lipase_euk"/>
</dbReference>
<keyword evidence="2" id="KW-0732">Signal</keyword>
<gene>
    <name evidence="10" type="ORF">SK128_013553</name>
</gene>
<evidence type="ECO:0000256" key="1">
    <source>
        <dbReference type="ARBA" id="ARBA00010701"/>
    </source>
</evidence>
<keyword evidence="11" id="KW-1185">Reference proteome</keyword>
<comment type="caution">
    <text evidence="10">The sequence shown here is derived from an EMBL/GenBank/DDBJ whole genome shotgun (WGS) entry which is preliminary data.</text>
</comment>
<sequence>MTTTEIIEYMGYPAEIHSVTTEDGYILELHRIPYGMAGPSPDRPIAFLHHGILSSSADWIMNAADEGLGYVLADAGYDVWMTNCRGNTYSRKHVQLDPENVDFWDFNWDQMAYYDVPAAIDYILALNGATDLYYIGYSMGTSIFFAFMNDRPEYMDKIRVMAGMAPIAYLDYAQGPVIDLAPYADDLDMILTLLGVGELLPSTNVTDRWIEKFCDIEASTAEVCSNILFLIVGPDSVELSEEFLPVFLAHTPAGASVHTLNHYAQIVLSSKFAKYDYGLLGNLAHYGQDTPPLYNLSALTLPVGLFWSDNDWLTSPQDVARLASELPNVAYNHEVSFTQFNHIDFVWAIHANEYVYTYLLDFLSGY</sequence>
<accession>A0AAN8XBJ3</accession>
<evidence type="ECO:0000256" key="6">
    <source>
        <dbReference type="ARBA" id="ARBA00023180"/>
    </source>
</evidence>
<evidence type="ECO:0000256" key="5">
    <source>
        <dbReference type="ARBA" id="ARBA00023098"/>
    </source>
</evidence>
<evidence type="ECO:0000256" key="7">
    <source>
        <dbReference type="PIRNR" id="PIRNR000862"/>
    </source>
</evidence>
<dbReference type="InterPro" id="IPR029058">
    <property type="entry name" value="AB_hydrolase_fold"/>
</dbReference>
<dbReference type="PANTHER" id="PTHR11005">
    <property type="entry name" value="LYSOSOMAL ACID LIPASE-RELATED"/>
    <property type="match status" value="1"/>
</dbReference>
<dbReference type="InterPro" id="IPR006693">
    <property type="entry name" value="AB_hydrolase_lipase"/>
</dbReference>
<dbReference type="Pfam" id="PF04083">
    <property type="entry name" value="Abhydro_lipase"/>
    <property type="match status" value="1"/>
</dbReference>
<evidence type="ECO:0000256" key="3">
    <source>
        <dbReference type="ARBA" id="ARBA00022801"/>
    </source>
</evidence>
<proteinExistence type="inferred from homology"/>
<keyword evidence="3 7" id="KW-0378">Hydrolase</keyword>
<evidence type="ECO:0000256" key="8">
    <source>
        <dbReference type="PIRSR" id="PIRSR000862-1"/>
    </source>
</evidence>
<feature type="active site" description="Nucleophile" evidence="8">
    <location>
        <position position="138"/>
    </location>
</feature>
<evidence type="ECO:0000259" key="9">
    <source>
        <dbReference type="Pfam" id="PF04083"/>
    </source>
</evidence>
<dbReference type="SUPFAM" id="SSF53474">
    <property type="entry name" value="alpha/beta-Hydrolases"/>
    <property type="match status" value="1"/>
</dbReference>
<feature type="active site" description="Charge relay system" evidence="8">
    <location>
        <position position="342"/>
    </location>
</feature>
<dbReference type="Gene3D" id="3.40.50.1820">
    <property type="entry name" value="alpha/beta hydrolase"/>
    <property type="match status" value="1"/>
</dbReference>
<comment type="similarity">
    <text evidence="1 7">Belongs to the AB hydrolase superfamily. Lipase family.</text>
</comment>
<name>A0AAN8XBJ3_HALRR</name>
<dbReference type="Proteomes" id="UP001381693">
    <property type="component" value="Unassembled WGS sequence"/>
</dbReference>
<keyword evidence="5" id="KW-0443">Lipid metabolism</keyword>
<dbReference type="GO" id="GO:0016788">
    <property type="term" value="F:hydrolase activity, acting on ester bonds"/>
    <property type="evidence" value="ECO:0007669"/>
    <property type="project" value="InterPro"/>
</dbReference>
<reference evidence="10 11" key="1">
    <citation type="submission" date="2023-11" db="EMBL/GenBank/DDBJ databases">
        <title>Halocaridina rubra genome assembly.</title>
        <authorList>
            <person name="Smith C."/>
        </authorList>
    </citation>
    <scope>NUCLEOTIDE SEQUENCE [LARGE SCALE GENOMIC DNA]</scope>
    <source>
        <strain evidence="10">EP-1</strain>
        <tissue evidence="10">Whole</tissue>
    </source>
</reference>